<accession>A0ABV1RJP0</accession>
<dbReference type="Pfam" id="PF09351">
    <property type="entry name" value="DUF1993"/>
    <property type="match status" value="1"/>
</dbReference>
<reference evidence="1 2" key="1">
    <citation type="submission" date="2024-06" db="EMBL/GenBank/DDBJ databases">
        <authorList>
            <person name="Chen R.Y."/>
        </authorList>
    </citation>
    <scope>NUCLEOTIDE SEQUENCE [LARGE SCALE GENOMIC DNA]</scope>
    <source>
        <strain evidence="1 2">D2</strain>
    </source>
</reference>
<proteinExistence type="predicted"/>
<dbReference type="PANTHER" id="PTHR36922:SF1">
    <property type="entry name" value="DUF1993 DOMAIN-CONTAINING PROTEIN"/>
    <property type="match status" value="1"/>
</dbReference>
<sequence>MLAKQTQALCLRYLQQLDKMLLKIKTELQKSSNQSEHTILAAKLADDMFALHVQVRITCNFALRGCCRLAGREVIYFDNQDVSFAGLQQQISQTVAYIKALEFAEPLLSKPALGELKQGEPILHDTAGQNTVSLPQSKFIQQYILPNMFFHLTLFYAIARSRGIHLSKGDFDGYHFYPEGFSF</sequence>
<gene>
    <name evidence="1" type="ORF">ABS311_14865</name>
</gene>
<dbReference type="SUPFAM" id="SSF109854">
    <property type="entry name" value="DinB/YfiT-like putative metalloenzymes"/>
    <property type="match status" value="1"/>
</dbReference>
<dbReference type="EMBL" id="JBELOE010000254">
    <property type="protein sequence ID" value="MER2493161.1"/>
    <property type="molecule type" value="Genomic_DNA"/>
</dbReference>
<organism evidence="1 2">
    <name type="scientific">Catenovulum sediminis</name>
    <dbReference type="NCBI Taxonomy" id="1740262"/>
    <lineage>
        <taxon>Bacteria</taxon>
        <taxon>Pseudomonadati</taxon>
        <taxon>Pseudomonadota</taxon>
        <taxon>Gammaproteobacteria</taxon>
        <taxon>Alteromonadales</taxon>
        <taxon>Alteromonadaceae</taxon>
        <taxon>Catenovulum</taxon>
    </lineage>
</organism>
<keyword evidence="2" id="KW-1185">Reference proteome</keyword>
<evidence type="ECO:0000313" key="2">
    <source>
        <dbReference type="Proteomes" id="UP001467690"/>
    </source>
</evidence>
<dbReference type="Proteomes" id="UP001467690">
    <property type="component" value="Unassembled WGS sequence"/>
</dbReference>
<dbReference type="Gene3D" id="1.20.120.450">
    <property type="entry name" value="dinb family like domain"/>
    <property type="match status" value="1"/>
</dbReference>
<dbReference type="InterPro" id="IPR018531">
    <property type="entry name" value="DUF1993"/>
</dbReference>
<dbReference type="PANTHER" id="PTHR36922">
    <property type="entry name" value="BLL2446 PROTEIN"/>
    <property type="match status" value="1"/>
</dbReference>
<protein>
    <submittedName>
        <fullName evidence="1">DUF1993 domain-containing protein</fullName>
    </submittedName>
</protein>
<evidence type="ECO:0000313" key="1">
    <source>
        <dbReference type="EMBL" id="MER2493161.1"/>
    </source>
</evidence>
<dbReference type="RefSeq" id="WP_143869811.1">
    <property type="nucleotide sequence ID" value="NZ_CP041660.1"/>
</dbReference>
<dbReference type="InterPro" id="IPR034660">
    <property type="entry name" value="DinB/YfiT-like"/>
</dbReference>
<comment type="caution">
    <text evidence="1">The sequence shown here is derived from an EMBL/GenBank/DDBJ whole genome shotgun (WGS) entry which is preliminary data.</text>
</comment>
<name>A0ABV1RJP0_9ALTE</name>